<evidence type="ECO:0000313" key="1">
    <source>
        <dbReference type="EMBL" id="CAG1833948.1"/>
    </source>
</evidence>
<organism evidence="2 3">
    <name type="scientific">Musa acuminata subsp. malaccensis</name>
    <name type="common">Wild banana</name>
    <name type="synonym">Musa malaccensis</name>
    <dbReference type="NCBI Taxonomy" id="214687"/>
    <lineage>
        <taxon>Eukaryota</taxon>
        <taxon>Viridiplantae</taxon>
        <taxon>Streptophyta</taxon>
        <taxon>Embryophyta</taxon>
        <taxon>Tracheophyta</taxon>
        <taxon>Spermatophyta</taxon>
        <taxon>Magnoliopsida</taxon>
        <taxon>Liliopsida</taxon>
        <taxon>Zingiberales</taxon>
        <taxon>Musaceae</taxon>
        <taxon>Musa</taxon>
    </lineage>
</organism>
<evidence type="ECO:0000313" key="2">
    <source>
        <dbReference type="EnsemblPlants" id="Ma09_p02010.1"/>
    </source>
</evidence>
<name>A0A804KEY9_MUSAM</name>
<proteinExistence type="predicted"/>
<reference evidence="1" key="1">
    <citation type="submission" date="2021-03" db="EMBL/GenBank/DDBJ databases">
        <authorList>
            <consortium name="Genoscope - CEA"/>
            <person name="William W."/>
        </authorList>
    </citation>
    <scope>NUCLEOTIDE SEQUENCE</scope>
    <source>
        <strain evidence="1">Doubled-haploid Pahang</strain>
    </source>
</reference>
<dbReference type="EMBL" id="HG996474">
    <property type="protein sequence ID" value="CAG1833948.1"/>
    <property type="molecule type" value="Genomic_DNA"/>
</dbReference>
<dbReference type="EnsemblPlants" id="Ma09_t02010.1">
    <property type="protein sequence ID" value="Ma09_p02010.1"/>
    <property type="gene ID" value="Ma09_g02010"/>
</dbReference>
<gene>
    <name evidence="1" type="ORF">GSMUA_220530.1</name>
</gene>
<protein>
    <submittedName>
        <fullName evidence="1">(wild Malaysian banana) hypothetical protein</fullName>
    </submittedName>
</protein>
<evidence type="ECO:0000313" key="3">
    <source>
        <dbReference type="Proteomes" id="UP000012960"/>
    </source>
</evidence>
<keyword evidence="3" id="KW-1185">Reference proteome</keyword>
<sequence length="64" mass="7467">MVRICSSLSQEGRYTSLCRFPDTAAREFNTKKLRRPPLAEASLLGIETNHMTREVPSYYHRKDH</sequence>
<dbReference type="AlphaFoldDB" id="A0A804KEY9"/>
<accession>A0A804KEY9</accession>
<dbReference type="InParanoid" id="A0A804KEY9"/>
<dbReference type="Proteomes" id="UP000012960">
    <property type="component" value="Unplaced"/>
</dbReference>
<dbReference type="Gramene" id="Ma09_t02010.1">
    <property type="protein sequence ID" value="Ma09_p02010.1"/>
    <property type="gene ID" value="Ma09_g02010"/>
</dbReference>
<reference evidence="2" key="2">
    <citation type="submission" date="2021-05" db="UniProtKB">
        <authorList>
            <consortium name="EnsemblPlants"/>
        </authorList>
    </citation>
    <scope>IDENTIFICATION</scope>
    <source>
        <strain evidence="2">subsp. malaccensis</strain>
    </source>
</reference>